<dbReference type="GO" id="GO:0004175">
    <property type="term" value="F:endopeptidase activity"/>
    <property type="evidence" value="ECO:0007669"/>
    <property type="project" value="UniProtKB-ARBA"/>
</dbReference>
<dbReference type="InterPro" id="IPR003675">
    <property type="entry name" value="Rce1/LyrA-like_dom"/>
</dbReference>
<evidence type="ECO:0000259" key="2">
    <source>
        <dbReference type="Pfam" id="PF02517"/>
    </source>
</evidence>
<name>A0AAV6JYV1_9ERIC</name>
<feature type="transmembrane region" description="Helical" evidence="1">
    <location>
        <begin position="118"/>
        <end position="140"/>
    </location>
</feature>
<evidence type="ECO:0000313" key="4">
    <source>
        <dbReference type="Proteomes" id="UP000823749"/>
    </source>
</evidence>
<keyword evidence="1" id="KW-0812">Transmembrane</keyword>
<evidence type="ECO:0000313" key="3">
    <source>
        <dbReference type="EMBL" id="KAG5545346.1"/>
    </source>
</evidence>
<feature type="domain" description="CAAX prenyl protease 2/Lysostaphin resistance protein A-like" evidence="2">
    <location>
        <begin position="242"/>
        <end position="328"/>
    </location>
</feature>
<comment type="caution">
    <text evidence="3">The sequence shown here is derived from an EMBL/GenBank/DDBJ whole genome shotgun (WGS) entry which is preliminary data.</text>
</comment>
<keyword evidence="4" id="KW-1185">Reference proteome</keyword>
<feature type="transmembrane region" description="Helical" evidence="1">
    <location>
        <begin position="295"/>
        <end position="312"/>
    </location>
</feature>
<keyword evidence="1" id="KW-0472">Membrane</keyword>
<organism evidence="3 4">
    <name type="scientific">Rhododendron griersonianum</name>
    <dbReference type="NCBI Taxonomy" id="479676"/>
    <lineage>
        <taxon>Eukaryota</taxon>
        <taxon>Viridiplantae</taxon>
        <taxon>Streptophyta</taxon>
        <taxon>Embryophyta</taxon>
        <taxon>Tracheophyta</taxon>
        <taxon>Spermatophyta</taxon>
        <taxon>Magnoliopsida</taxon>
        <taxon>eudicotyledons</taxon>
        <taxon>Gunneridae</taxon>
        <taxon>Pentapetalae</taxon>
        <taxon>asterids</taxon>
        <taxon>Ericales</taxon>
        <taxon>Ericaceae</taxon>
        <taxon>Ericoideae</taxon>
        <taxon>Rhodoreae</taxon>
        <taxon>Rhododendron</taxon>
    </lineage>
</organism>
<accession>A0AAV6JYV1</accession>
<dbReference type="PANTHER" id="PTHR43592:SF4">
    <property type="entry name" value="CAAX AMINO TERMINAL PROTEASE FAMILY PROTEIN"/>
    <property type="match status" value="1"/>
</dbReference>
<evidence type="ECO:0000256" key="1">
    <source>
        <dbReference type="SAM" id="Phobius"/>
    </source>
</evidence>
<dbReference type="AlphaFoldDB" id="A0AAV6JYV1"/>
<dbReference type="Pfam" id="PF02517">
    <property type="entry name" value="Rce1-like"/>
    <property type="match status" value="1"/>
</dbReference>
<dbReference type="Proteomes" id="UP000823749">
    <property type="component" value="Chromosome 6"/>
</dbReference>
<reference evidence="3 4" key="1">
    <citation type="submission" date="2020-08" db="EMBL/GenBank/DDBJ databases">
        <title>Plant Genome Project.</title>
        <authorList>
            <person name="Zhang R.-G."/>
        </authorList>
    </citation>
    <scope>NUCLEOTIDE SEQUENCE [LARGE SCALE GENOMIC DNA]</scope>
    <source>
        <strain evidence="3">WSP0</strain>
        <tissue evidence="3">Leaf</tissue>
    </source>
</reference>
<protein>
    <recommendedName>
        <fullName evidence="2">CAAX prenyl protease 2/Lysostaphin resistance protein A-like domain-containing protein</fullName>
    </recommendedName>
</protein>
<proteinExistence type="predicted"/>
<keyword evidence="1" id="KW-1133">Transmembrane helix</keyword>
<dbReference type="PANTHER" id="PTHR43592">
    <property type="entry name" value="CAAX AMINO TERMINAL PROTEASE"/>
    <property type="match status" value="1"/>
</dbReference>
<feature type="transmembrane region" description="Helical" evidence="1">
    <location>
        <begin position="194"/>
        <end position="216"/>
    </location>
</feature>
<dbReference type="EMBL" id="JACTNZ010000006">
    <property type="protein sequence ID" value="KAG5545346.1"/>
    <property type="molecule type" value="Genomic_DNA"/>
</dbReference>
<feature type="transmembrane region" description="Helical" evidence="1">
    <location>
        <begin position="152"/>
        <end position="173"/>
    </location>
</feature>
<gene>
    <name evidence="3" type="ORF">RHGRI_017721</name>
</gene>
<dbReference type="GO" id="GO:0080120">
    <property type="term" value="P:CAAX-box protein maturation"/>
    <property type="evidence" value="ECO:0007669"/>
    <property type="project" value="UniProtKB-ARBA"/>
</dbReference>
<sequence>MEISKRVLRTEEVNHCPGHPLRVKTEKIAGARRAENLLEDMIVAHCLPLSTSPPPSKLGANSLKAPSLSLLNSKFGRNELCIKCSCVKEEETAKVFEDFSVLGSYIPWDSGSVWSTMAFYLFSFHVPLSFGGLAVVAHVLHQPMLDPQTEALSLLAIQTLELSAVLWLLRCIVQPQYNIYSFFQAKNQSKERNWFLASVLGFGFLILLVFSTSLLADQLIGPKDVNNSILKEILSSGPISETACILVYCFLTPLLEEIVYRGFLLTSLASEMKWHRAVVISSAVFSAAHFSGENFLQLFVIGVVLGCSYCWTGNLTSSFVIHSLYNALILVMTYLS</sequence>